<keyword evidence="2" id="KW-0472">Membrane</keyword>
<dbReference type="AlphaFoldDB" id="A0A6J4V7B6"/>
<feature type="transmembrane region" description="Helical" evidence="2">
    <location>
        <begin position="449"/>
        <end position="468"/>
    </location>
</feature>
<gene>
    <name evidence="3" type="ORF">AVDCRST_MAG18-1898</name>
</gene>
<keyword evidence="2" id="KW-1133">Transmembrane helix</keyword>
<feature type="transmembrane region" description="Helical" evidence="2">
    <location>
        <begin position="606"/>
        <end position="628"/>
    </location>
</feature>
<feature type="transmembrane region" description="Helical" evidence="2">
    <location>
        <begin position="474"/>
        <end position="507"/>
    </location>
</feature>
<feature type="transmembrane region" description="Helical" evidence="2">
    <location>
        <begin position="581"/>
        <end position="599"/>
    </location>
</feature>
<feature type="transmembrane region" description="Helical" evidence="2">
    <location>
        <begin position="228"/>
        <end position="246"/>
    </location>
</feature>
<name>A0A6J4V7B6_9BACT</name>
<sequence length="689" mass="73151">MATTGQRRDNAQERVARDDGKAPIRRSGRVGTTRKVSPRRQGRPARAPFRASQLLLPRLQLPLLLAATALALLFAWQVRQPLTLTLGGPDDAPYLTGFHEPEIAPDTGQPFRWTRDRSTIILPGFGATDAELRLHLQGSRPPGAPPLTATIGIGDMSPRAISLVAEPTVHTFPVPAAAFRDGGLTVSSASPTYRPAGDRRDLGVVATRVELRDAGGAVGLIAPPLRTLGVALLAALCAYGTVALALRSPLSGAVAGWATAAAFVTFALGPRSILTLYAPGLAPLIGIGTLVTLGVAAGLWWLRPRAGWEVSERALGGAALIAEANALALLIGMRHPQYRSSDLMLNVHRLEFVQRGEWIFTLALPGPRALEAPYPPLFYAAMLPFAAIIPDKALLVELCATLIIAVGALLTFALARRLTGADAPALWAAGIYAILPITYNLASAGNFANLFGQGVATIYLVALILTWGRWTRPAVAAALTIGLTLALLGHFGVFLSLGATLPLLVLALLVRGREGGPQALALLGSFLVALALSWALYYRFHDALLLGHLRDFLGGETNARGGAIAEASLAARFRSEGANLLLWWGWPALPLALAGANLLRRTLPSAPLTLALTWLATALPFFLAALVAGLSVRFQIFVGPALAAAGGWALWQIWRVHRLIGPLVALAIGGFWLWQSLAYWADRVLHAYH</sequence>
<feature type="transmembrane region" description="Helical" evidence="2">
    <location>
        <begin position="252"/>
        <end position="269"/>
    </location>
</feature>
<reference evidence="3" key="1">
    <citation type="submission" date="2020-02" db="EMBL/GenBank/DDBJ databases">
        <authorList>
            <person name="Meier V. D."/>
        </authorList>
    </citation>
    <scope>NUCLEOTIDE SEQUENCE</scope>
    <source>
        <strain evidence="3">AVDCRST_MAG18</strain>
    </source>
</reference>
<feature type="transmembrane region" description="Helical" evidence="2">
    <location>
        <begin position="393"/>
        <end position="413"/>
    </location>
</feature>
<proteinExistence type="predicted"/>
<protein>
    <submittedName>
        <fullName evidence="3">Uncharacterized protein</fullName>
    </submittedName>
</protein>
<feature type="transmembrane region" description="Helical" evidence="2">
    <location>
        <begin position="634"/>
        <end position="651"/>
    </location>
</feature>
<feature type="transmembrane region" description="Helical" evidence="2">
    <location>
        <begin position="59"/>
        <end position="76"/>
    </location>
</feature>
<evidence type="ECO:0000313" key="3">
    <source>
        <dbReference type="EMBL" id="CAA9570243.1"/>
    </source>
</evidence>
<feature type="transmembrane region" description="Helical" evidence="2">
    <location>
        <begin position="519"/>
        <end position="540"/>
    </location>
</feature>
<keyword evidence="2" id="KW-0812">Transmembrane</keyword>
<feature type="region of interest" description="Disordered" evidence="1">
    <location>
        <begin position="1"/>
        <end position="47"/>
    </location>
</feature>
<accession>A0A6J4V7B6</accession>
<evidence type="ECO:0000256" key="2">
    <source>
        <dbReference type="SAM" id="Phobius"/>
    </source>
</evidence>
<organism evidence="3">
    <name type="scientific">uncultured Thermomicrobiales bacterium</name>
    <dbReference type="NCBI Taxonomy" id="1645740"/>
    <lineage>
        <taxon>Bacteria</taxon>
        <taxon>Pseudomonadati</taxon>
        <taxon>Thermomicrobiota</taxon>
        <taxon>Thermomicrobia</taxon>
        <taxon>Thermomicrobiales</taxon>
        <taxon>environmental samples</taxon>
    </lineage>
</organism>
<feature type="transmembrane region" description="Helical" evidence="2">
    <location>
        <begin position="663"/>
        <end position="681"/>
    </location>
</feature>
<dbReference type="EMBL" id="CADCWN010000149">
    <property type="protein sequence ID" value="CAA9570243.1"/>
    <property type="molecule type" value="Genomic_DNA"/>
</dbReference>
<feature type="transmembrane region" description="Helical" evidence="2">
    <location>
        <begin position="425"/>
        <end position="442"/>
    </location>
</feature>
<feature type="compositionally biased region" description="Basic and acidic residues" evidence="1">
    <location>
        <begin position="1"/>
        <end position="22"/>
    </location>
</feature>
<feature type="transmembrane region" description="Helical" evidence="2">
    <location>
        <begin position="281"/>
        <end position="302"/>
    </location>
</feature>
<evidence type="ECO:0000256" key="1">
    <source>
        <dbReference type="SAM" id="MobiDB-lite"/>
    </source>
</evidence>